<name>A0A4C1VLK8_EUMVA</name>
<protein>
    <submittedName>
        <fullName evidence="2">Uncharacterized protein</fullName>
    </submittedName>
</protein>
<gene>
    <name evidence="2" type="ORF">EVAR_95862_1</name>
</gene>
<evidence type="ECO:0000256" key="1">
    <source>
        <dbReference type="SAM" id="MobiDB-lite"/>
    </source>
</evidence>
<reference evidence="2 3" key="1">
    <citation type="journal article" date="2019" name="Commun. Biol.">
        <title>The bagworm genome reveals a unique fibroin gene that provides high tensile strength.</title>
        <authorList>
            <person name="Kono N."/>
            <person name="Nakamura H."/>
            <person name="Ohtoshi R."/>
            <person name="Tomita M."/>
            <person name="Numata K."/>
            <person name="Arakawa K."/>
        </authorList>
    </citation>
    <scope>NUCLEOTIDE SEQUENCE [LARGE SCALE GENOMIC DNA]</scope>
</reference>
<dbReference type="Proteomes" id="UP000299102">
    <property type="component" value="Unassembled WGS sequence"/>
</dbReference>
<organism evidence="2 3">
    <name type="scientific">Eumeta variegata</name>
    <name type="common">Bagworm moth</name>
    <name type="synonym">Eumeta japonica</name>
    <dbReference type="NCBI Taxonomy" id="151549"/>
    <lineage>
        <taxon>Eukaryota</taxon>
        <taxon>Metazoa</taxon>
        <taxon>Ecdysozoa</taxon>
        <taxon>Arthropoda</taxon>
        <taxon>Hexapoda</taxon>
        <taxon>Insecta</taxon>
        <taxon>Pterygota</taxon>
        <taxon>Neoptera</taxon>
        <taxon>Endopterygota</taxon>
        <taxon>Lepidoptera</taxon>
        <taxon>Glossata</taxon>
        <taxon>Ditrysia</taxon>
        <taxon>Tineoidea</taxon>
        <taxon>Psychidae</taxon>
        <taxon>Oiketicinae</taxon>
        <taxon>Eumeta</taxon>
    </lineage>
</organism>
<dbReference type="EMBL" id="BGZK01000365">
    <property type="protein sequence ID" value="GBP39410.1"/>
    <property type="molecule type" value="Genomic_DNA"/>
</dbReference>
<keyword evidence="3" id="KW-1185">Reference proteome</keyword>
<accession>A0A4C1VLK8</accession>
<sequence>MVASVFKVLAFVSPPKADCTTSVWPEDCAIVAAFSDTEHYLLQYIARGYFCIENNLSALTITADYSFVPKSDSAGEVKILDSAHSRTIRGRSGAQAAECPGKADDRMEF</sequence>
<proteinExistence type="predicted"/>
<dbReference type="AlphaFoldDB" id="A0A4C1VLK8"/>
<evidence type="ECO:0000313" key="2">
    <source>
        <dbReference type="EMBL" id="GBP39410.1"/>
    </source>
</evidence>
<comment type="caution">
    <text evidence="2">The sequence shown here is derived from an EMBL/GenBank/DDBJ whole genome shotgun (WGS) entry which is preliminary data.</text>
</comment>
<evidence type="ECO:0000313" key="3">
    <source>
        <dbReference type="Proteomes" id="UP000299102"/>
    </source>
</evidence>
<feature type="region of interest" description="Disordered" evidence="1">
    <location>
        <begin position="89"/>
        <end position="109"/>
    </location>
</feature>